<dbReference type="Proteomes" id="UP000184185">
    <property type="component" value="Unassembled WGS sequence"/>
</dbReference>
<sequence length="68" mass="7985">MQKVDFYCKKCKKYMSISYIPIGDKEHLVLPGVIMKCHTNKCKRVVTLKNCSEERIIVRTEKNGKCYL</sequence>
<keyword evidence="2" id="KW-1185">Reference proteome</keyword>
<name>A0A1M6HMC3_PSEXY</name>
<dbReference type="AlphaFoldDB" id="A0A1M6HMC3"/>
<accession>A0A1M6HMC3</accession>
<gene>
    <name evidence="1" type="ORF">SAMN02745725_02062</name>
</gene>
<organism evidence="1 2">
    <name type="scientific">Pseudobutyrivibrio xylanivorans DSM 14809</name>
    <dbReference type="NCBI Taxonomy" id="1123012"/>
    <lineage>
        <taxon>Bacteria</taxon>
        <taxon>Bacillati</taxon>
        <taxon>Bacillota</taxon>
        <taxon>Clostridia</taxon>
        <taxon>Lachnospirales</taxon>
        <taxon>Lachnospiraceae</taxon>
        <taxon>Pseudobutyrivibrio</taxon>
    </lineage>
</organism>
<dbReference type="EMBL" id="FQYQ01000013">
    <property type="protein sequence ID" value="SHJ23328.1"/>
    <property type="molecule type" value="Genomic_DNA"/>
</dbReference>
<protein>
    <submittedName>
        <fullName evidence="1">Uncharacterized protein</fullName>
    </submittedName>
</protein>
<evidence type="ECO:0000313" key="1">
    <source>
        <dbReference type="EMBL" id="SHJ23328.1"/>
    </source>
</evidence>
<reference evidence="1 2" key="1">
    <citation type="submission" date="2016-11" db="EMBL/GenBank/DDBJ databases">
        <authorList>
            <person name="Jaros S."/>
            <person name="Januszkiewicz K."/>
            <person name="Wedrychowicz H."/>
        </authorList>
    </citation>
    <scope>NUCLEOTIDE SEQUENCE [LARGE SCALE GENOMIC DNA]</scope>
    <source>
        <strain evidence="1 2">DSM 14809</strain>
    </source>
</reference>
<proteinExistence type="predicted"/>
<evidence type="ECO:0000313" key="2">
    <source>
        <dbReference type="Proteomes" id="UP000184185"/>
    </source>
</evidence>